<dbReference type="GO" id="GO:0110154">
    <property type="term" value="P:RNA decapping"/>
    <property type="evidence" value="ECO:0007669"/>
    <property type="project" value="TreeGrafter"/>
</dbReference>
<dbReference type="GO" id="GO:0008803">
    <property type="term" value="F:bis(5'-nucleosyl)-tetraphosphatase (symmetrical) activity"/>
    <property type="evidence" value="ECO:0007669"/>
    <property type="project" value="TreeGrafter"/>
</dbReference>
<dbReference type="PANTHER" id="PTHR42850:SF4">
    <property type="entry name" value="ZINC-DEPENDENT ENDOPOLYPHOSPHATASE"/>
    <property type="match status" value="1"/>
</dbReference>
<dbReference type="InterPro" id="IPR050126">
    <property type="entry name" value="Ap4A_hydrolase"/>
</dbReference>
<dbReference type="GO" id="GO:0016791">
    <property type="term" value="F:phosphatase activity"/>
    <property type="evidence" value="ECO:0007669"/>
    <property type="project" value="TreeGrafter"/>
</dbReference>
<dbReference type="PANTHER" id="PTHR42850">
    <property type="entry name" value="METALLOPHOSPHOESTERASE"/>
    <property type="match status" value="1"/>
</dbReference>
<dbReference type="SUPFAM" id="SSF56300">
    <property type="entry name" value="Metallo-dependent phosphatases"/>
    <property type="match status" value="1"/>
</dbReference>
<dbReference type="GO" id="GO:0005737">
    <property type="term" value="C:cytoplasm"/>
    <property type="evidence" value="ECO:0007669"/>
    <property type="project" value="TreeGrafter"/>
</dbReference>
<organism evidence="2 3">
    <name type="scientific">Allobacillus salarius</name>
    <dbReference type="NCBI Taxonomy" id="1955272"/>
    <lineage>
        <taxon>Bacteria</taxon>
        <taxon>Bacillati</taxon>
        <taxon>Bacillota</taxon>
        <taxon>Bacilli</taxon>
        <taxon>Bacillales</taxon>
        <taxon>Bacillaceae</taxon>
        <taxon>Allobacillus</taxon>
    </lineage>
</organism>
<dbReference type="RefSeq" id="WP_144087994.1">
    <property type="nucleotide sequence ID" value="NZ_VMHE01000003.1"/>
</dbReference>
<dbReference type="Gene3D" id="3.60.21.10">
    <property type="match status" value="1"/>
</dbReference>
<sequence length="248" mass="28482">MNRNLMISDIHGHLNAFEQLLEKVDFQPASDQLILLGDYIDRGPSSKETIEFVMDLQANGAIALRGNHDDWFLQWLQDPSQVSPNFLLNGGMETIQSYIDELGDEYSLQAQAEWTAYIRDNYPTHVDFLNGLPLYYEHDELICVHAGIDPLQVNWKNTSKEDFLWIRKEFHNSVIDSDKPIIFGHTPTKGLQAHAGVYFDDNKIGIDGGYTFGYQLNCLIYEQNEFTEVAVTKEEVETGMTRQLFPRK</sequence>
<reference evidence="2 3" key="1">
    <citation type="submission" date="2019-07" db="EMBL/GenBank/DDBJ databases">
        <title>Allobacillus sp. nov. SKP isolated from shrimp paste of Euphausiacea.</title>
        <authorList>
            <person name="Kanchanasin P."/>
            <person name="Tanasupawat S."/>
            <person name="Shi W."/>
            <person name="Wu L."/>
            <person name="Ma J."/>
        </authorList>
    </citation>
    <scope>NUCLEOTIDE SEQUENCE [LARGE SCALE GENOMIC DNA]</scope>
    <source>
        <strain evidence="2 3">SKP4-8</strain>
    </source>
</reference>
<dbReference type="EMBL" id="VMHE01000003">
    <property type="protein sequence ID" value="TSJ66833.1"/>
    <property type="molecule type" value="Genomic_DNA"/>
</dbReference>
<dbReference type="CDD" id="cd00144">
    <property type="entry name" value="MPP_PPP_family"/>
    <property type="match status" value="1"/>
</dbReference>
<feature type="domain" description="Calcineurin-like phosphoesterase" evidence="1">
    <location>
        <begin position="5"/>
        <end position="203"/>
    </location>
</feature>
<dbReference type="AlphaFoldDB" id="A0A556PR12"/>
<gene>
    <name evidence="2" type="ORF">FPQ13_03825</name>
</gene>
<dbReference type="InterPro" id="IPR029052">
    <property type="entry name" value="Metallo-depent_PP-like"/>
</dbReference>
<comment type="caution">
    <text evidence="2">The sequence shown here is derived from an EMBL/GenBank/DDBJ whole genome shotgun (WGS) entry which is preliminary data.</text>
</comment>
<keyword evidence="3" id="KW-1185">Reference proteome</keyword>
<dbReference type="Proteomes" id="UP000316425">
    <property type="component" value="Unassembled WGS sequence"/>
</dbReference>
<evidence type="ECO:0000313" key="3">
    <source>
        <dbReference type="Proteomes" id="UP000316425"/>
    </source>
</evidence>
<dbReference type="InterPro" id="IPR004843">
    <property type="entry name" value="Calcineurin-like_PHP"/>
</dbReference>
<evidence type="ECO:0000313" key="2">
    <source>
        <dbReference type="EMBL" id="TSJ66833.1"/>
    </source>
</evidence>
<protein>
    <submittedName>
        <fullName evidence="2">Serine/threonine protein phosphatase</fullName>
    </submittedName>
</protein>
<proteinExistence type="predicted"/>
<name>A0A556PR12_9BACI</name>
<dbReference type="OrthoDB" id="384253at2"/>
<accession>A0A556PR12</accession>
<dbReference type="Pfam" id="PF00149">
    <property type="entry name" value="Metallophos"/>
    <property type="match status" value="1"/>
</dbReference>
<evidence type="ECO:0000259" key="1">
    <source>
        <dbReference type="Pfam" id="PF00149"/>
    </source>
</evidence>